<gene>
    <name evidence="2" type="ORF">H8L47_07605</name>
</gene>
<dbReference type="Proteomes" id="UP000646911">
    <property type="component" value="Unassembled WGS sequence"/>
</dbReference>
<evidence type="ECO:0000313" key="2">
    <source>
        <dbReference type="EMBL" id="MBC3907425.1"/>
    </source>
</evidence>
<keyword evidence="3" id="KW-1185">Reference proteome</keyword>
<evidence type="ECO:0000313" key="3">
    <source>
        <dbReference type="Proteomes" id="UP000646911"/>
    </source>
</evidence>
<protein>
    <submittedName>
        <fullName evidence="2">DUF4952 domain-containing protein</fullName>
    </submittedName>
</protein>
<accession>A0ABR6Z6P2</accession>
<keyword evidence="1" id="KW-0732">Signal</keyword>
<reference evidence="2 3" key="1">
    <citation type="submission" date="2020-08" db="EMBL/GenBank/DDBJ databases">
        <title>Novel species isolated from subtropical streams in China.</title>
        <authorList>
            <person name="Lu H."/>
        </authorList>
    </citation>
    <scope>NUCLEOTIDE SEQUENCE [LARGE SCALE GENOMIC DNA]</scope>
    <source>
        <strain evidence="2 3">NL8W</strain>
    </source>
</reference>
<dbReference type="Pfam" id="PF16310">
    <property type="entry name" value="DUF4952"/>
    <property type="match status" value="1"/>
</dbReference>
<comment type="caution">
    <text evidence="2">The sequence shown here is derived from an EMBL/GenBank/DDBJ whole genome shotgun (WGS) entry which is preliminary data.</text>
</comment>
<organism evidence="2 3">
    <name type="scientific">Undibacterium umbellatum</name>
    <dbReference type="NCBI Taxonomy" id="2762300"/>
    <lineage>
        <taxon>Bacteria</taxon>
        <taxon>Pseudomonadati</taxon>
        <taxon>Pseudomonadota</taxon>
        <taxon>Betaproteobacteria</taxon>
        <taxon>Burkholderiales</taxon>
        <taxon>Oxalobacteraceae</taxon>
        <taxon>Undibacterium</taxon>
    </lineage>
</organism>
<dbReference type="EMBL" id="JACOFX010000002">
    <property type="protein sequence ID" value="MBC3907425.1"/>
    <property type="molecule type" value="Genomic_DNA"/>
</dbReference>
<proteinExistence type="predicted"/>
<feature type="signal peptide" evidence="1">
    <location>
        <begin position="1"/>
        <end position="20"/>
    </location>
</feature>
<feature type="chain" id="PRO_5045755487" evidence="1">
    <location>
        <begin position="21"/>
        <end position="155"/>
    </location>
</feature>
<dbReference type="RefSeq" id="WP_186952956.1">
    <property type="nucleotide sequence ID" value="NZ_JACOFX010000002.1"/>
</dbReference>
<sequence length="155" mass="17567">MYKRFLLSILTVLFASEVWASDVAPRVNSSTPQCADFLQKLGKKPAALIFLGCKPAMDAQIHTLLASYKTKGSEAAQIERYLIRHTRMLPLHRVCCIWENRNSPEHGSGSGQLGSHTEFNYRVSMGTNENLISHRKDWAKIDWFYVNVELALESP</sequence>
<evidence type="ECO:0000256" key="1">
    <source>
        <dbReference type="SAM" id="SignalP"/>
    </source>
</evidence>
<name>A0ABR6Z6P2_9BURK</name>
<dbReference type="InterPro" id="IPR032537">
    <property type="entry name" value="DUF4952"/>
</dbReference>